<evidence type="ECO:0000256" key="1">
    <source>
        <dbReference type="ARBA" id="ARBA00004141"/>
    </source>
</evidence>
<evidence type="ECO:0000313" key="7">
    <source>
        <dbReference type="Proteomes" id="UP000233766"/>
    </source>
</evidence>
<sequence length="200" mass="20915">MIGLYCPGDSPLHRMPAGVKLALLLVSILAMTVFVRDPLGVLVAAALVAGLFALARVSWRVAFAQVRPVLWMTAVIGVFQLLTTSPARAVVVCGVLLVSVALAALVTVTTRVSAVLDALTRALGPLRRIGVNPERVSLLLALAIRCVPLLAQIVGEVGEARRARGVSWSVTALVTPVLVRALRTADAMGEALAARGVDDD</sequence>
<organism evidence="6 7">
    <name type="scientific">Nocardia fluminea</name>
    <dbReference type="NCBI Taxonomy" id="134984"/>
    <lineage>
        <taxon>Bacteria</taxon>
        <taxon>Bacillati</taxon>
        <taxon>Actinomycetota</taxon>
        <taxon>Actinomycetes</taxon>
        <taxon>Mycobacteriales</taxon>
        <taxon>Nocardiaceae</taxon>
        <taxon>Nocardia</taxon>
    </lineage>
</organism>
<protein>
    <submittedName>
        <fullName evidence="6">Biotin transport system permease protein</fullName>
    </submittedName>
</protein>
<evidence type="ECO:0000256" key="4">
    <source>
        <dbReference type="ARBA" id="ARBA00023136"/>
    </source>
</evidence>
<reference evidence="6 7" key="1">
    <citation type="submission" date="2017-12" db="EMBL/GenBank/DDBJ databases">
        <title>Sequencing the genomes of 1000 Actinobacteria strains.</title>
        <authorList>
            <person name="Klenk H.-P."/>
        </authorList>
    </citation>
    <scope>NUCLEOTIDE SEQUENCE [LARGE SCALE GENOMIC DNA]</scope>
    <source>
        <strain evidence="6 7">DSM 44489</strain>
    </source>
</reference>
<proteinExistence type="predicted"/>
<dbReference type="Proteomes" id="UP000233766">
    <property type="component" value="Unassembled WGS sequence"/>
</dbReference>
<evidence type="ECO:0000256" key="2">
    <source>
        <dbReference type="ARBA" id="ARBA00022692"/>
    </source>
</evidence>
<gene>
    <name evidence="6" type="ORF">ATK86_5204</name>
</gene>
<dbReference type="PANTHER" id="PTHR33514">
    <property type="entry name" value="PROTEIN ABCI12, CHLOROPLASTIC"/>
    <property type="match status" value="1"/>
</dbReference>
<dbReference type="InterPro" id="IPR003339">
    <property type="entry name" value="ABC/ECF_trnsptr_transmembrane"/>
</dbReference>
<keyword evidence="2 5" id="KW-0812">Transmembrane</keyword>
<dbReference type="RefSeq" id="WP_101466636.1">
    <property type="nucleotide sequence ID" value="NZ_PJMW01000002.1"/>
</dbReference>
<evidence type="ECO:0000313" key="6">
    <source>
        <dbReference type="EMBL" id="PKV80771.1"/>
    </source>
</evidence>
<dbReference type="PANTHER" id="PTHR33514:SF13">
    <property type="entry name" value="PROTEIN ABCI12, CHLOROPLASTIC"/>
    <property type="match status" value="1"/>
</dbReference>
<dbReference type="EMBL" id="PJMW01000002">
    <property type="protein sequence ID" value="PKV80771.1"/>
    <property type="molecule type" value="Genomic_DNA"/>
</dbReference>
<evidence type="ECO:0000256" key="5">
    <source>
        <dbReference type="SAM" id="Phobius"/>
    </source>
</evidence>
<dbReference type="Pfam" id="PF02361">
    <property type="entry name" value="CbiQ"/>
    <property type="match status" value="1"/>
</dbReference>
<keyword evidence="7" id="KW-1185">Reference proteome</keyword>
<keyword evidence="3 5" id="KW-1133">Transmembrane helix</keyword>
<dbReference type="CDD" id="cd16914">
    <property type="entry name" value="EcfT"/>
    <property type="match status" value="1"/>
</dbReference>
<name>A0A2N3VGM0_9NOCA</name>
<feature type="transmembrane region" description="Helical" evidence="5">
    <location>
        <begin position="89"/>
        <end position="116"/>
    </location>
</feature>
<comment type="caution">
    <text evidence="6">The sequence shown here is derived from an EMBL/GenBank/DDBJ whole genome shotgun (WGS) entry which is preliminary data.</text>
</comment>
<dbReference type="AlphaFoldDB" id="A0A2N3VGM0"/>
<evidence type="ECO:0000256" key="3">
    <source>
        <dbReference type="ARBA" id="ARBA00022989"/>
    </source>
</evidence>
<dbReference type="OrthoDB" id="509049at2"/>
<feature type="transmembrane region" description="Helical" evidence="5">
    <location>
        <begin position="17"/>
        <end position="35"/>
    </location>
</feature>
<feature type="transmembrane region" description="Helical" evidence="5">
    <location>
        <begin position="41"/>
        <end position="59"/>
    </location>
</feature>
<dbReference type="GO" id="GO:0005886">
    <property type="term" value="C:plasma membrane"/>
    <property type="evidence" value="ECO:0007669"/>
    <property type="project" value="TreeGrafter"/>
</dbReference>
<accession>A0A2N3VGM0</accession>
<keyword evidence="4 5" id="KW-0472">Membrane</keyword>
<comment type="subcellular location">
    <subcellularLocation>
        <location evidence="1">Membrane</location>
        <topology evidence="1">Multi-pass membrane protein</topology>
    </subcellularLocation>
</comment>